<protein>
    <recommendedName>
        <fullName evidence="13">Vitamin B12-dependent ribonucleotide reductase</fullName>
        <ecNumber evidence="13">1.17.4.1</ecNumber>
    </recommendedName>
</protein>
<dbReference type="NCBIfam" id="NF006417">
    <property type="entry name" value="PRK08665.1"/>
    <property type="match status" value="1"/>
</dbReference>
<evidence type="ECO:0000313" key="17">
    <source>
        <dbReference type="EMBL" id="GFO68071.1"/>
    </source>
</evidence>
<evidence type="ECO:0000256" key="5">
    <source>
        <dbReference type="ARBA" id="ARBA00022741"/>
    </source>
</evidence>
<accession>A0A6V8N6G9</accession>
<dbReference type="GO" id="GO:0009263">
    <property type="term" value="P:deoxyribonucleotide biosynthetic process"/>
    <property type="evidence" value="ECO:0007669"/>
    <property type="project" value="UniProtKB-KW"/>
</dbReference>
<dbReference type="PANTHER" id="PTHR43371:SF1">
    <property type="entry name" value="RIBONUCLEOSIDE-DIPHOSPHATE REDUCTASE"/>
    <property type="match status" value="1"/>
</dbReference>
<evidence type="ECO:0000256" key="10">
    <source>
        <dbReference type="ARBA" id="ARBA00023285"/>
    </source>
</evidence>
<dbReference type="RefSeq" id="WP_183360600.1">
    <property type="nucleotide sequence ID" value="NZ_BLXZ01000003.1"/>
</dbReference>
<dbReference type="UniPathway" id="UPA00326"/>
<dbReference type="GO" id="GO:0005524">
    <property type="term" value="F:ATP binding"/>
    <property type="evidence" value="ECO:0007669"/>
    <property type="project" value="UniProtKB-KW"/>
</dbReference>
<evidence type="ECO:0000259" key="16">
    <source>
        <dbReference type="Pfam" id="PF12637"/>
    </source>
</evidence>
<keyword evidence="7 13" id="KW-0560">Oxidoreductase</keyword>
<comment type="catalytic activity">
    <reaction evidence="12 13">
        <text>a 2'-deoxyribonucleoside 5'-diphosphate + [thioredoxin]-disulfide + H2O = a ribonucleoside 5'-diphosphate + [thioredoxin]-dithiol</text>
        <dbReference type="Rhea" id="RHEA:23252"/>
        <dbReference type="Rhea" id="RHEA-COMP:10698"/>
        <dbReference type="Rhea" id="RHEA-COMP:10700"/>
        <dbReference type="ChEBI" id="CHEBI:15377"/>
        <dbReference type="ChEBI" id="CHEBI:29950"/>
        <dbReference type="ChEBI" id="CHEBI:50058"/>
        <dbReference type="ChEBI" id="CHEBI:57930"/>
        <dbReference type="ChEBI" id="CHEBI:73316"/>
        <dbReference type="EC" id="1.17.4.1"/>
    </reaction>
</comment>
<dbReference type="Pfam" id="PF12637">
    <property type="entry name" value="TSCPD"/>
    <property type="match status" value="1"/>
</dbReference>
<evidence type="ECO:0000256" key="6">
    <source>
        <dbReference type="ARBA" id="ARBA00022840"/>
    </source>
</evidence>
<dbReference type="Gene3D" id="3.20.70.20">
    <property type="match status" value="1"/>
</dbReference>
<comment type="similarity">
    <text evidence="2 13">Belongs to the ribonucleoside diphosphate reductase class-2 family.</text>
</comment>
<evidence type="ECO:0000256" key="13">
    <source>
        <dbReference type="RuleBase" id="RU364064"/>
    </source>
</evidence>
<dbReference type="InterPro" id="IPR050862">
    <property type="entry name" value="RdRp_reductase_class-2"/>
</dbReference>
<dbReference type="EC" id="1.17.4.1" evidence="13"/>
<evidence type="ECO:0000256" key="12">
    <source>
        <dbReference type="ARBA" id="ARBA00047754"/>
    </source>
</evidence>
<keyword evidence="3 13" id="KW-0846">Cobalamin</keyword>
<dbReference type="NCBIfam" id="TIGR02504">
    <property type="entry name" value="NrdJ_Z"/>
    <property type="match status" value="1"/>
</dbReference>
<evidence type="ECO:0000259" key="14">
    <source>
        <dbReference type="Pfam" id="PF00317"/>
    </source>
</evidence>
<dbReference type="InterPro" id="IPR024434">
    <property type="entry name" value="TSCPD_dom"/>
</dbReference>
<keyword evidence="8" id="KW-0215">Deoxyribonucleotide synthesis</keyword>
<feature type="domain" description="TSCPD" evidence="16">
    <location>
        <begin position="596"/>
        <end position="701"/>
    </location>
</feature>
<dbReference type="AlphaFoldDB" id="A0A6V8N6G9"/>
<dbReference type="FunFam" id="3.20.70.20:FF:000018">
    <property type="entry name" value="Vitamin B12-dependent ribonucleotide reductase"/>
    <property type="match status" value="1"/>
</dbReference>
<comment type="function">
    <text evidence="11 13">Catalyzes the reduction of ribonucleotides to deoxyribonucleotides. May function to provide a pool of deoxyribonucleotide precursors for DNA repair during oxygen limitation and/or for immediate growth after restoration of oxygen.</text>
</comment>
<reference evidence="18" key="1">
    <citation type="submission" date="2020-06" db="EMBL/GenBank/DDBJ databases">
        <title>Draft genomic sequecing of Geomonas sp. Red745.</title>
        <authorList>
            <person name="Itoh H."/>
            <person name="Xu Z.X."/>
            <person name="Ushijima N."/>
            <person name="Masuda Y."/>
            <person name="Shiratori Y."/>
            <person name="Senoo K."/>
        </authorList>
    </citation>
    <scope>NUCLEOTIDE SEQUENCE [LARGE SCALE GENOMIC DNA]</scope>
    <source>
        <strain evidence="18">Red745</strain>
    </source>
</reference>
<evidence type="ECO:0000313" key="18">
    <source>
        <dbReference type="Proteomes" id="UP000587586"/>
    </source>
</evidence>
<dbReference type="InterPro" id="IPR000788">
    <property type="entry name" value="RNR_lg_C"/>
</dbReference>
<comment type="caution">
    <text evidence="17">The sequence shown here is derived from an EMBL/GenBank/DDBJ whole genome shotgun (WGS) entry which is preliminary data.</text>
</comment>
<proteinExistence type="inferred from homology"/>
<gene>
    <name evidence="17" type="primary">nrdJ</name>
    <name evidence="17" type="ORF">GMLC_16500</name>
</gene>
<dbReference type="EMBL" id="BLXZ01000003">
    <property type="protein sequence ID" value="GFO68071.1"/>
    <property type="molecule type" value="Genomic_DNA"/>
</dbReference>
<dbReference type="Pfam" id="PF02867">
    <property type="entry name" value="Ribonuc_red_lgC"/>
    <property type="match status" value="1"/>
</dbReference>
<evidence type="ECO:0000256" key="4">
    <source>
        <dbReference type="ARBA" id="ARBA00022634"/>
    </source>
</evidence>
<keyword evidence="10 13" id="KW-0170">Cobalt</keyword>
<evidence type="ECO:0000256" key="8">
    <source>
        <dbReference type="ARBA" id="ARBA00023116"/>
    </source>
</evidence>
<keyword evidence="18" id="KW-1185">Reference proteome</keyword>
<dbReference type="GO" id="GO:0031419">
    <property type="term" value="F:cobalamin binding"/>
    <property type="evidence" value="ECO:0007669"/>
    <property type="project" value="UniProtKB-KW"/>
</dbReference>
<evidence type="ECO:0000256" key="1">
    <source>
        <dbReference type="ARBA" id="ARBA00001922"/>
    </source>
</evidence>
<sequence length="745" mass="81153">MKKSVDNGTIPGLSKNALTVLEKRYLKRDTSGKTLETPADMFRRVAAAIAAADATFDKKADLNALTDKFYNLMTSFEFLPNSPTLMNAGRELGQLSACFVLPVGDSMEEIFESVKNTALIHKSGGGTGFSFSRLRPANDVVMSTTGISSGPLSFMRVFDIATETIKQGGTRRGANMAILRVDHPDIMDFIMCKNDQRQLNNFNISVGITEEFMKAVDADRDYTLINPRDKKPAGTLNARKVFSRIVKQAWENGEPGIIFLDRLNKDNPTPHIGEIESTNPCGEQPLLPYESCNLGSINLGKMVTHGRVNWDKLKEVVHAAVHFLDNVIEVNNYPLDEIDKMTRSNRKIGLGVMGWADMLIMLGIAYNSDEAVTLGEQVMKFINDEGHAASRALAKTRGAFPNFKGSIYDRPGAEPIRNATVTTIAPTGTISIIANASSGVEPLFAVSFVRQVMDKNILVEVNPLFEKLAKADGFYSEALMQKIAEHGTVHGINDIPEQVRDIFVTAHDITPEEHITMQAAFQRHTDNAVSKTVNFPNTATVEDVEKVYRLAYQTNCKGVTIYRDGSRDEQVLSVGKKEEAPAAVPAPAHEEKRTVKRERPKALKGWTYQMQTGCGPLYITINEDATGLFEVFTTMGKAGGCAASQCEAIGRMVSLAWRSGIQGRSVVKQLLGISCHSPSGFGDNKVLSCADAVAKAIQSHLALTGHADIVEVPVFDKGACPECGGVVEHEGGCAVCRVCGYSECA</sequence>
<dbReference type="Pfam" id="PF00317">
    <property type="entry name" value="Ribonuc_red_lgN"/>
    <property type="match status" value="1"/>
</dbReference>
<evidence type="ECO:0000256" key="7">
    <source>
        <dbReference type="ARBA" id="ARBA00023002"/>
    </source>
</evidence>
<feature type="domain" description="Ribonucleotide reductase large subunit N-terminal" evidence="14">
    <location>
        <begin position="13"/>
        <end position="93"/>
    </location>
</feature>
<keyword evidence="6" id="KW-0067">ATP-binding</keyword>
<dbReference type="CDD" id="cd02888">
    <property type="entry name" value="RNR_II_dimer"/>
    <property type="match status" value="1"/>
</dbReference>
<evidence type="ECO:0000256" key="11">
    <source>
        <dbReference type="ARBA" id="ARBA00025437"/>
    </source>
</evidence>
<comment type="cofactor">
    <cofactor evidence="1 13">
        <name>adenosylcob(III)alamin</name>
        <dbReference type="ChEBI" id="CHEBI:18408"/>
    </cofactor>
</comment>
<dbReference type="GO" id="GO:0071897">
    <property type="term" value="P:DNA biosynthetic process"/>
    <property type="evidence" value="ECO:0007669"/>
    <property type="project" value="UniProtKB-KW"/>
</dbReference>
<name>A0A6V8N6G9_9BACT</name>
<keyword evidence="5 13" id="KW-0547">Nucleotide-binding</keyword>
<dbReference type="SUPFAM" id="SSF48168">
    <property type="entry name" value="R1 subunit of ribonucleotide reductase, N-terminal domain"/>
    <property type="match status" value="1"/>
</dbReference>
<evidence type="ECO:0000256" key="3">
    <source>
        <dbReference type="ARBA" id="ARBA00022628"/>
    </source>
</evidence>
<organism evidence="17 18">
    <name type="scientific">Geomonas limicola</name>
    <dbReference type="NCBI Taxonomy" id="2740186"/>
    <lineage>
        <taxon>Bacteria</taxon>
        <taxon>Pseudomonadati</taxon>
        <taxon>Thermodesulfobacteriota</taxon>
        <taxon>Desulfuromonadia</taxon>
        <taxon>Geobacterales</taxon>
        <taxon>Geobacteraceae</taxon>
        <taxon>Geomonas</taxon>
    </lineage>
</organism>
<dbReference type="PANTHER" id="PTHR43371">
    <property type="entry name" value="VITAMIN B12-DEPENDENT RIBONUCLEOTIDE REDUCTASE"/>
    <property type="match status" value="1"/>
</dbReference>
<dbReference type="InterPro" id="IPR013509">
    <property type="entry name" value="RNR_lsu_N"/>
</dbReference>
<evidence type="ECO:0000256" key="9">
    <source>
        <dbReference type="ARBA" id="ARBA00023157"/>
    </source>
</evidence>
<dbReference type="InterPro" id="IPR008926">
    <property type="entry name" value="RNR_R1-su_N"/>
</dbReference>
<dbReference type="PRINTS" id="PR01183">
    <property type="entry name" value="RIBORDTASEM1"/>
</dbReference>
<keyword evidence="9" id="KW-1015">Disulfide bond</keyword>
<evidence type="ECO:0000259" key="15">
    <source>
        <dbReference type="Pfam" id="PF02867"/>
    </source>
</evidence>
<feature type="domain" description="Ribonucleotide reductase large subunit C-terminal" evidence="15">
    <location>
        <begin position="96"/>
        <end position="562"/>
    </location>
</feature>
<dbReference type="Proteomes" id="UP000587586">
    <property type="component" value="Unassembled WGS sequence"/>
</dbReference>
<dbReference type="InterPro" id="IPR013344">
    <property type="entry name" value="RNR_NrdJ/NrdZ"/>
</dbReference>
<dbReference type="GO" id="GO:0004748">
    <property type="term" value="F:ribonucleoside-diphosphate reductase activity, thioredoxin disulfide as acceptor"/>
    <property type="evidence" value="ECO:0007669"/>
    <property type="project" value="UniProtKB-EC"/>
</dbReference>
<dbReference type="SUPFAM" id="SSF51998">
    <property type="entry name" value="PFL-like glycyl radical enzymes"/>
    <property type="match status" value="1"/>
</dbReference>
<keyword evidence="4 13" id="KW-0237">DNA synthesis</keyword>
<evidence type="ECO:0000256" key="2">
    <source>
        <dbReference type="ARBA" id="ARBA00007405"/>
    </source>
</evidence>